<gene>
    <name evidence="6" type="primary">Zmynd15</name>
    <name evidence="6" type="ORF">SDJN03_05373</name>
</gene>
<evidence type="ECO:0000256" key="3">
    <source>
        <dbReference type="ARBA" id="ARBA00022833"/>
    </source>
</evidence>
<dbReference type="Pfam" id="PF20179">
    <property type="entry name" value="MSS51_C"/>
    <property type="match status" value="1"/>
</dbReference>
<evidence type="ECO:0000256" key="4">
    <source>
        <dbReference type="PROSITE-ProRule" id="PRU00134"/>
    </source>
</evidence>
<dbReference type="InterPro" id="IPR002893">
    <property type="entry name" value="Znf_MYND"/>
</dbReference>
<feature type="domain" description="MYND-type" evidence="5">
    <location>
        <begin position="3"/>
        <end position="45"/>
    </location>
</feature>
<dbReference type="GO" id="GO:0008270">
    <property type="term" value="F:zinc ion binding"/>
    <property type="evidence" value="ECO:0007669"/>
    <property type="project" value="UniProtKB-KW"/>
</dbReference>
<dbReference type="Proteomes" id="UP000685013">
    <property type="component" value="Chromosome 4"/>
</dbReference>
<evidence type="ECO:0000256" key="2">
    <source>
        <dbReference type="ARBA" id="ARBA00022771"/>
    </source>
</evidence>
<accession>A0AAV6NQ77</accession>
<dbReference type="InterPro" id="IPR046824">
    <property type="entry name" value="Mss51-like_C"/>
</dbReference>
<organism evidence="6 7">
    <name type="scientific">Cucurbita argyrosperma subsp. sororia</name>
    <dbReference type="NCBI Taxonomy" id="37648"/>
    <lineage>
        <taxon>Eukaryota</taxon>
        <taxon>Viridiplantae</taxon>
        <taxon>Streptophyta</taxon>
        <taxon>Embryophyta</taxon>
        <taxon>Tracheophyta</taxon>
        <taxon>Spermatophyta</taxon>
        <taxon>Magnoliopsida</taxon>
        <taxon>eudicotyledons</taxon>
        <taxon>Gunneridae</taxon>
        <taxon>Pentapetalae</taxon>
        <taxon>rosids</taxon>
        <taxon>fabids</taxon>
        <taxon>Cucurbitales</taxon>
        <taxon>Cucurbitaceae</taxon>
        <taxon>Cucurbiteae</taxon>
        <taxon>Cucurbita</taxon>
    </lineage>
</organism>
<dbReference type="Pfam" id="PF01753">
    <property type="entry name" value="zf-MYND"/>
    <property type="match status" value="1"/>
</dbReference>
<reference evidence="6 7" key="1">
    <citation type="journal article" date="2021" name="Hortic Res">
        <title>The domestication of Cucurbita argyrosperma as revealed by the genome of its wild relative.</title>
        <authorList>
            <person name="Barrera-Redondo J."/>
            <person name="Sanchez-de la Vega G."/>
            <person name="Aguirre-Liguori J.A."/>
            <person name="Castellanos-Morales G."/>
            <person name="Gutierrez-Guerrero Y.T."/>
            <person name="Aguirre-Dugua X."/>
            <person name="Aguirre-Planter E."/>
            <person name="Tenaillon M.I."/>
            <person name="Lira-Saade R."/>
            <person name="Eguiarte L.E."/>
        </authorList>
    </citation>
    <scope>NUCLEOTIDE SEQUENCE [LARGE SCALE GENOMIC DNA]</scope>
    <source>
        <strain evidence="6">JBR-2021</strain>
    </source>
</reference>
<protein>
    <submittedName>
        <fullName evidence="6">Zinc finger MYND domain-containing protein 15</fullName>
    </submittedName>
</protein>
<feature type="non-terminal residue" evidence="6">
    <location>
        <position position="1"/>
    </location>
</feature>
<evidence type="ECO:0000313" key="7">
    <source>
        <dbReference type="Proteomes" id="UP000685013"/>
    </source>
</evidence>
<dbReference type="EMBL" id="JAGKQH010000004">
    <property type="protein sequence ID" value="KAG6600140.1"/>
    <property type="molecule type" value="Genomic_DNA"/>
</dbReference>
<keyword evidence="7" id="KW-1185">Reference proteome</keyword>
<dbReference type="PANTHER" id="PTHR31354">
    <property type="entry name" value="OS01G0793500 PROTEIN"/>
    <property type="match status" value="1"/>
</dbReference>
<evidence type="ECO:0000259" key="5">
    <source>
        <dbReference type="PROSITE" id="PS50865"/>
    </source>
</evidence>
<sequence length="923" mass="104842">MECAGKGRGSRCIGPAIRRCGRCGAVSYCSADHQIKHWNDHKDECKRFEQQMKRIDTLYEFPFTFSEEAVQLCQKQVSRCSFLSKRDIHKVGMWLYECPCGEAATSYDYSRLNDSWVLPRISCPCSEPLSPITKRLHSWKDYYDWRCIPLHSPAALLLHWPLTISYAMEVAGLEPLTPEFGDTLRIHYLGPEKELLQLSVFAELLALFPGVTIQIELVGPRIPEEMDGESIDLSSYAKCLQMDCVCKYSSKDVRDVYSDKRPRLTLKLWRGLYHDCYKAITENYHPHLIIAPNAGIAAYSSWLPTIELIKKINVPAIFSDFCEEACHLGASCLSSVIGHPITYPIQLNPFRQPIAIEDTALFLPCYSNCFLYGFASLFCNFNPKFRFEFGPGLIPQDTNPMSSLRSTIWVLVLCALALRFCTNLGRAMNLPFTANDVLPVLPRQISWPVLNNFHSAVDLLPSYVGSVTPSNGTIEWKGACFSTNEARIDFTEGDRGLGGGLLRLKTSAAHSWTCMDLYVFATPYRITWDYYFSAREHTLNFGSWEEPAELEYVKQHGISVFLMPSGMMGTMLSLVDVLPLFSNSIWGENANLAFLKKHMGATFEKRSQPWQATINPDDVHSGDFLAVSKIRGRWGGFETLEKWVTGAFAGHTAVCLKDEQGNLWVGESGHENEKGEEIIVVIPWDEWWELALKDNSNPQIALLPLHPEIRAKFNTTAAWEYARRMSGKPYGYHNMIFSWIDTVTDNFPPPLDAHLVISVMSMWTRLQPAYAANMWNEALNKRLGTEDLDLHDILVETEKRGIPFDVLLTIPEQDEWVYSDGTSTTCVAFILAMYKEAGVFGPISSSIQVTEFTIRDAYMLRIFEDNQTNLPSWCNNESDKLPFCQILGEYKMELPEYNTLKPYANMNENCPSLPPTYDRPIRC</sequence>
<comment type="caution">
    <text evidence="6">The sequence shown here is derived from an EMBL/GenBank/DDBJ whole genome shotgun (WGS) entry which is preliminary data.</text>
</comment>
<keyword evidence="3" id="KW-0862">Zinc</keyword>
<dbReference type="AlphaFoldDB" id="A0AAV6NQ77"/>
<proteinExistence type="predicted"/>
<keyword evidence="1" id="KW-0479">Metal-binding</keyword>
<evidence type="ECO:0000313" key="6">
    <source>
        <dbReference type="EMBL" id="KAG6600140.1"/>
    </source>
</evidence>
<name>A0AAV6NQ77_9ROSI</name>
<dbReference type="PROSITE" id="PS50865">
    <property type="entry name" value="ZF_MYND_2"/>
    <property type="match status" value="1"/>
</dbReference>
<dbReference type="PANTHER" id="PTHR31354:SF7">
    <property type="entry name" value="OS09G0392000 PROTEIN"/>
    <property type="match status" value="1"/>
</dbReference>
<evidence type="ECO:0000256" key="1">
    <source>
        <dbReference type="ARBA" id="ARBA00022723"/>
    </source>
</evidence>
<keyword evidence="2 4" id="KW-0863">Zinc-finger</keyword>